<dbReference type="GO" id="GO:0016020">
    <property type="term" value="C:membrane"/>
    <property type="evidence" value="ECO:0007669"/>
    <property type="project" value="InterPro"/>
</dbReference>
<dbReference type="AlphaFoldDB" id="T1FHG8"/>
<evidence type="ECO:0000313" key="5">
    <source>
        <dbReference type="Proteomes" id="UP000015101"/>
    </source>
</evidence>
<proteinExistence type="predicted"/>
<evidence type="ECO:0000256" key="1">
    <source>
        <dbReference type="SAM" id="Phobius"/>
    </source>
</evidence>
<reference evidence="4" key="3">
    <citation type="submission" date="2015-06" db="UniProtKB">
        <authorList>
            <consortium name="EnsemblMetazoa"/>
        </authorList>
    </citation>
    <scope>IDENTIFICATION</scope>
</reference>
<evidence type="ECO:0000313" key="4">
    <source>
        <dbReference type="EnsemblMetazoa" id="HelroP181926"/>
    </source>
</evidence>
<reference evidence="5" key="1">
    <citation type="submission" date="2012-12" db="EMBL/GenBank/DDBJ databases">
        <authorList>
            <person name="Hellsten U."/>
            <person name="Grimwood J."/>
            <person name="Chapman J.A."/>
            <person name="Shapiro H."/>
            <person name="Aerts A."/>
            <person name="Otillar R.P."/>
            <person name="Terry A.Y."/>
            <person name="Boore J.L."/>
            <person name="Simakov O."/>
            <person name="Marletaz F."/>
            <person name="Cho S.-J."/>
            <person name="Edsinger-Gonzales E."/>
            <person name="Havlak P."/>
            <person name="Kuo D.-H."/>
            <person name="Larsson T."/>
            <person name="Lv J."/>
            <person name="Arendt D."/>
            <person name="Savage R."/>
            <person name="Osoegawa K."/>
            <person name="de Jong P."/>
            <person name="Lindberg D.R."/>
            <person name="Seaver E.C."/>
            <person name="Weisblat D.A."/>
            <person name="Putnam N.H."/>
            <person name="Grigoriev I.V."/>
            <person name="Rokhsar D.S."/>
        </authorList>
    </citation>
    <scope>NUCLEOTIDE SEQUENCE</scope>
</reference>
<sequence length="157" mass="18524">MIMVTIALVMSVIVTNIYSKKNLFQRCPPFWVSLAYRFYNVKKIPKPKIRKKKSRILRSRQKFLKLERSVRVTDGYRGDGNEDEVARVGLKLEDFTYTEILEIEWKMAAECTDRLFFWIFFLLSITVSTVLVYEMRPVISTMFGKTDNDDIKNSTDK</sequence>
<dbReference type="GO" id="GO:0006811">
    <property type="term" value="P:monoatomic ion transport"/>
    <property type="evidence" value="ECO:0007669"/>
    <property type="project" value="InterPro"/>
</dbReference>
<keyword evidence="1" id="KW-0812">Transmembrane</keyword>
<keyword evidence="1" id="KW-1133">Transmembrane helix</keyword>
<evidence type="ECO:0008006" key="6">
    <source>
        <dbReference type="Google" id="ProtNLM"/>
    </source>
</evidence>
<dbReference type="EMBL" id="KB097680">
    <property type="protein sequence ID" value="ESN91998.1"/>
    <property type="molecule type" value="Genomic_DNA"/>
</dbReference>
<keyword evidence="1" id="KW-0472">Membrane</keyword>
<dbReference type="HOGENOM" id="CLU_1679857_0_0_1"/>
<protein>
    <recommendedName>
        <fullName evidence="6">Neurotransmitter-gated ion-channel transmembrane domain-containing protein</fullName>
    </recommendedName>
</protein>
<dbReference type="EnsemblMetazoa" id="HelroT181926">
    <property type="protein sequence ID" value="HelroP181926"/>
    <property type="gene ID" value="HelroG181926"/>
</dbReference>
<evidence type="ECO:0000313" key="3">
    <source>
        <dbReference type="EMBL" id="ESN91998.1"/>
    </source>
</evidence>
<gene>
    <name evidence="4" type="primary">20208267</name>
    <name evidence="3" type="ORF">HELRODRAFT_181926</name>
</gene>
<reference evidence="3 5" key="2">
    <citation type="journal article" date="2013" name="Nature">
        <title>Insights into bilaterian evolution from three spiralian genomes.</title>
        <authorList>
            <person name="Simakov O."/>
            <person name="Marletaz F."/>
            <person name="Cho S.J."/>
            <person name="Edsinger-Gonzales E."/>
            <person name="Havlak P."/>
            <person name="Hellsten U."/>
            <person name="Kuo D.H."/>
            <person name="Larsson T."/>
            <person name="Lv J."/>
            <person name="Arendt D."/>
            <person name="Savage R."/>
            <person name="Osoegawa K."/>
            <person name="de Jong P."/>
            <person name="Grimwood J."/>
            <person name="Chapman J.A."/>
            <person name="Shapiro H."/>
            <person name="Aerts A."/>
            <person name="Otillar R.P."/>
            <person name="Terry A.Y."/>
            <person name="Boore J.L."/>
            <person name="Grigoriev I.V."/>
            <person name="Lindberg D.R."/>
            <person name="Seaver E.C."/>
            <person name="Weisblat D.A."/>
            <person name="Putnam N.H."/>
            <person name="Rokhsar D.S."/>
        </authorList>
    </citation>
    <scope>NUCLEOTIDE SEQUENCE</scope>
</reference>
<name>T1FHG8_HELRO</name>
<accession>T1FHG8</accession>
<dbReference type="EMBL" id="AMQM01007880">
    <property type="status" value="NOT_ANNOTATED_CDS"/>
    <property type="molecule type" value="Genomic_DNA"/>
</dbReference>
<dbReference type="SUPFAM" id="SSF90112">
    <property type="entry name" value="Neurotransmitter-gated ion-channel transmembrane pore"/>
    <property type="match status" value="1"/>
</dbReference>
<evidence type="ECO:0000256" key="2">
    <source>
        <dbReference type="SAM" id="SignalP"/>
    </source>
</evidence>
<dbReference type="InterPro" id="IPR036719">
    <property type="entry name" value="Neuro-gated_channel_TM_sf"/>
</dbReference>
<dbReference type="RefSeq" id="XP_009029943.1">
    <property type="nucleotide sequence ID" value="XM_009031695.1"/>
</dbReference>
<feature type="transmembrane region" description="Helical" evidence="1">
    <location>
        <begin position="115"/>
        <end position="133"/>
    </location>
</feature>
<dbReference type="Proteomes" id="UP000015101">
    <property type="component" value="Unassembled WGS sequence"/>
</dbReference>
<feature type="chain" id="PRO_5010980634" description="Neurotransmitter-gated ion-channel transmembrane domain-containing protein" evidence="2">
    <location>
        <begin position="20"/>
        <end position="157"/>
    </location>
</feature>
<dbReference type="GeneID" id="20208267"/>
<organism evidence="4 5">
    <name type="scientific">Helobdella robusta</name>
    <name type="common">Californian leech</name>
    <dbReference type="NCBI Taxonomy" id="6412"/>
    <lineage>
        <taxon>Eukaryota</taxon>
        <taxon>Metazoa</taxon>
        <taxon>Spiralia</taxon>
        <taxon>Lophotrochozoa</taxon>
        <taxon>Annelida</taxon>
        <taxon>Clitellata</taxon>
        <taxon>Hirudinea</taxon>
        <taxon>Rhynchobdellida</taxon>
        <taxon>Glossiphoniidae</taxon>
        <taxon>Helobdella</taxon>
    </lineage>
</organism>
<keyword evidence="2" id="KW-0732">Signal</keyword>
<dbReference type="KEGG" id="hro:HELRODRAFT_181926"/>
<keyword evidence="5" id="KW-1185">Reference proteome</keyword>
<dbReference type="CTD" id="20208267"/>
<dbReference type="InParanoid" id="T1FHG8"/>
<feature type="signal peptide" evidence="2">
    <location>
        <begin position="1"/>
        <end position="19"/>
    </location>
</feature>